<dbReference type="InterPro" id="IPR013216">
    <property type="entry name" value="Methyltransf_11"/>
</dbReference>
<dbReference type="AlphaFoldDB" id="A0A562N6V1"/>
<proteinExistence type="predicted"/>
<dbReference type="Pfam" id="PF08241">
    <property type="entry name" value="Methyltransf_11"/>
    <property type="match status" value="1"/>
</dbReference>
<dbReference type="PANTHER" id="PTHR45036">
    <property type="entry name" value="METHYLTRANSFERASE LIKE 7B"/>
    <property type="match status" value="1"/>
</dbReference>
<dbReference type="CDD" id="cd02440">
    <property type="entry name" value="AdoMet_MTases"/>
    <property type="match status" value="1"/>
</dbReference>
<evidence type="ECO:0000313" key="3">
    <source>
        <dbReference type="Proteomes" id="UP000317122"/>
    </source>
</evidence>
<organism evidence="2 3">
    <name type="scientific">Mesorhizobium tianshanense</name>
    <dbReference type="NCBI Taxonomy" id="39844"/>
    <lineage>
        <taxon>Bacteria</taxon>
        <taxon>Pseudomonadati</taxon>
        <taxon>Pseudomonadota</taxon>
        <taxon>Alphaproteobacteria</taxon>
        <taxon>Hyphomicrobiales</taxon>
        <taxon>Phyllobacteriaceae</taxon>
        <taxon>Mesorhizobium</taxon>
    </lineage>
</organism>
<dbReference type="OrthoDB" id="9777830at2"/>
<dbReference type="GO" id="GO:0008757">
    <property type="term" value="F:S-adenosylmethionine-dependent methyltransferase activity"/>
    <property type="evidence" value="ECO:0007669"/>
    <property type="project" value="InterPro"/>
</dbReference>
<feature type="domain" description="Methyltransferase type 11" evidence="1">
    <location>
        <begin position="38"/>
        <end position="133"/>
    </location>
</feature>
<evidence type="ECO:0000259" key="1">
    <source>
        <dbReference type="Pfam" id="PF08241"/>
    </source>
</evidence>
<dbReference type="GO" id="GO:0032259">
    <property type="term" value="P:methylation"/>
    <property type="evidence" value="ECO:0007669"/>
    <property type="project" value="UniProtKB-KW"/>
</dbReference>
<protein>
    <submittedName>
        <fullName evidence="2">Methyltransferase family protein</fullName>
    </submittedName>
</protein>
<dbReference type="InterPro" id="IPR052356">
    <property type="entry name" value="Thiol_S-MT"/>
</dbReference>
<dbReference type="Proteomes" id="UP000317122">
    <property type="component" value="Unassembled WGS sequence"/>
</dbReference>
<dbReference type="SUPFAM" id="SSF53335">
    <property type="entry name" value="S-adenosyl-L-methionine-dependent methyltransferases"/>
    <property type="match status" value="1"/>
</dbReference>
<gene>
    <name evidence="2" type="ORF">IQ26_05570</name>
</gene>
<sequence length="203" mass="22287">MGFYRNVVLPRLVHHSMTNRELLPYRLRALSAAEGRVLEVGIGSGLNLPLYSAAVREVIGLDPSPQLLTMARHAVGRCACQASLIEGSAEAIPLDSHSVDTVVTTWTLCSIHGAGQALREMRRVLKPGGQLLFVEHGLSSEEPVQRWQDRLTPIWRCLGGGCHLNRPIRTLIEAAGFNIARIETGYAKGPRPMVFMYEGRAVP</sequence>
<evidence type="ECO:0000313" key="2">
    <source>
        <dbReference type="EMBL" id="TWI27919.1"/>
    </source>
</evidence>
<dbReference type="Gene3D" id="3.40.50.150">
    <property type="entry name" value="Vaccinia Virus protein VP39"/>
    <property type="match status" value="1"/>
</dbReference>
<comment type="caution">
    <text evidence="2">The sequence shown here is derived from an EMBL/GenBank/DDBJ whole genome shotgun (WGS) entry which is preliminary data.</text>
</comment>
<keyword evidence="3" id="KW-1185">Reference proteome</keyword>
<accession>A0A562N6V1</accession>
<keyword evidence="2" id="KW-0808">Transferase</keyword>
<reference evidence="2 3" key="1">
    <citation type="journal article" date="2015" name="Stand. Genomic Sci.">
        <title>Genomic Encyclopedia of Bacterial and Archaeal Type Strains, Phase III: the genomes of soil and plant-associated and newly described type strains.</title>
        <authorList>
            <person name="Whitman W.B."/>
            <person name="Woyke T."/>
            <person name="Klenk H.P."/>
            <person name="Zhou Y."/>
            <person name="Lilburn T.G."/>
            <person name="Beck B.J."/>
            <person name="De Vos P."/>
            <person name="Vandamme P."/>
            <person name="Eisen J.A."/>
            <person name="Garrity G."/>
            <person name="Hugenholtz P."/>
            <person name="Kyrpides N.C."/>
        </authorList>
    </citation>
    <scope>NUCLEOTIDE SEQUENCE [LARGE SCALE GENOMIC DNA]</scope>
    <source>
        <strain evidence="2 3">CGMCC 1.2546</strain>
    </source>
</reference>
<dbReference type="RefSeq" id="WP_145721564.1">
    <property type="nucleotide sequence ID" value="NZ_BSPF01000109.1"/>
</dbReference>
<dbReference type="PANTHER" id="PTHR45036:SF1">
    <property type="entry name" value="METHYLTRANSFERASE LIKE 7A"/>
    <property type="match status" value="1"/>
</dbReference>
<name>A0A562N6V1_9HYPH</name>
<keyword evidence="2" id="KW-0489">Methyltransferase</keyword>
<dbReference type="InterPro" id="IPR029063">
    <property type="entry name" value="SAM-dependent_MTases_sf"/>
</dbReference>
<dbReference type="EMBL" id="VLKT01000042">
    <property type="protein sequence ID" value="TWI27919.1"/>
    <property type="molecule type" value="Genomic_DNA"/>
</dbReference>